<sequence>MERPALAPAVAVVGWPDSRLTAWCSVRGSLVLLWVSVFTTVGGLWWLGGCRG</sequence>
<reference evidence="1" key="1">
    <citation type="submission" date="2022-02" db="EMBL/GenBank/DDBJ databases">
        <title>Plant Genome Project.</title>
        <authorList>
            <person name="Zhang R.-G."/>
        </authorList>
    </citation>
    <scope>NUCLEOTIDE SEQUENCE</scope>
    <source>
        <strain evidence="1">AT1</strain>
    </source>
</reference>
<evidence type="ECO:0000313" key="1">
    <source>
        <dbReference type="EMBL" id="KAI8550472.1"/>
    </source>
</evidence>
<gene>
    <name evidence="1" type="ORF">RHMOL_Rhmol06G0109200</name>
</gene>
<organism evidence="1 2">
    <name type="scientific">Rhododendron molle</name>
    <name type="common">Chinese azalea</name>
    <name type="synonym">Azalea mollis</name>
    <dbReference type="NCBI Taxonomy" id="49168"/>
    <lineage>
        <taxon>Eukaryota</taxon>
        <taxon>Viridiplantae</taxon>
        <taxon>Streptophyta</taxon>
        <taxon>Embryophyta</taxon>
        <taxon>Tracheophyta</taxon>
        <taxon>Spermatophyta</taxon>
        <taxon>Magnoliopsida</taxon>
        <taxon>eudicotyledons</taxon>
        <taxon>Gunneridae</taxon>
        <taxon>Pentapetalae</taxon>
        <taxon>asterids</taxon>
        <taxon>Ericales</taxon>
        <taxon>Ericaceae</taxon>
        <taxon>Ericoideae</taxon>
        <taxon>Rhodoreae</taxon>
        <taxon>Rhododendron</taxon>
    </lineage>
</organism>
<protein>
    <submittedName>
        <fullName evidence="1">Uncharacterized protein</fullName>
    </submittedName>
</protein>
<name>A0ACC0NCL7_RHOML</name>
<accession>A0ACC0NCL7</accession>
<dbReference type="EMBL" id="CM046393">
    <property type="protein sequence ID" value="KAI8550472.1"/>
    <property type="molecule type" value="Genomic_DNA"/>
</dbReference>
<proteinExistence type="predicted"/>
<comment type="caution">
    <text evidence="1">The sequence shown here is derived from an EMBL/GenBank/DDBJ whole genome shotgun (WGS) entry which is preliminary data.</text>
</comment>
<evidence type="ECO:0000313" key="2">
    <source>
        <dbReference type="Proteomes" id="UP001062846"/>
    </source>
</evidence>
<keyword evidence="2" id="KW-1185">Reference proteome</keyword>
<dbReference type="Proteomes" id="UP001062846">
    <property type="component" value="Chromosome 6"/>
</dbReference>